<evidence type="ECO:0000313" key="4">
    <source>
        <dbReference type="Proteomes" id="UP000472271"/>
    </source>
</evidence>
<organism evidence="3 4">
    <name type="scientific">Sphaeramia orbicularis</name>
    <name type="common">orbiculate cardinalfish</name>
    <dbReference type="NCBI Taxonomy" id="375764"/>
    <lineage>
        <taxon>Eukaryota</taxon>
        <taxon>Metazoa</taxon>
        <taxon>Chordata</taxon>
        <taxon>Craniata</taxon>
        <taxon>Vertebrata</taxon>
        <taxon>Euteleostomi</taxon>
        <taxon>Actinopterygii</taxon>
        <taxon>Neopterygii</taxon>
        <taxon>Teleostei</taxon>
        <taxon>Neoteleostei</taxon>
        <taxon>Acanthomorphata</taxon>
        <taxon>Gobiaria</taxon>
        <taxon>Kurtiformes</taxon>
        <taxon>Apogonoidei</taxon>
        <taxon>Apogonidae</taxon>
        <taxon>Apogoninae</taxon>
        <taxon>Sphaeramia</taxon>
    </lineage>
</organism>
<dbReference type="InterPro" id="IPR001254">
    <property type="entry name" value="Trypsin_dom"/>
</dbReference>
<dbReference type="GO" id="GO:0004252">
    <property type="term" value="F:serine-type endopeptidase activity"/>
    <property type="evidence" value="ECO:0007669"/>
    <property type="project" value="InterPro"/>
</dbReference>
<dbReference type="InterPro" id="IPR009003">
    <property type="entry name" value="Peptidase_S1_PA"/>
</dbReference>
<reference evidence="3" key="2">
    <citation type="submission" date="2025-08" db="UniProtKB">
        <authorList>
            <consortium name="Ensembl"/>
        </authorList>
    </citation>
    <scope>IDENTIFICATION</scope>
</reference>
<dbReference type="Proteomes" id="UP000472271">
    <property type="component" value="Chromosome 18"/>
</dbReference>
<feature type="domain" description="Peptidase S1" evidence="2">
    <location>
        <begin position="1"/>
        <end position="109"/>
    </location>
</feature>
<dbReference type="Pfam" id="PF00089">
    <property type="entry name" value="Trypsin"/>
    <property type="match status" value="1"/>
</dbReference>
<proteinExistence type="predicted"/>
<sequence>MEDMDDEEGNDTSEALQVVKLAVVGQNECSCAHGGRIPNEFVCAEPRADDDDDNDSSEGDLGAPMIAKNHTVWVQFGIVNYGLIWTFGPPPKGYTRVSEFQDWISGIVGNNSLPGFVEFVSEGVDSDLNFTCSTHPPPTRAPSTRGPPTRAPSTRGPSTRGP</sequence>
<dbReference type="GO" id="GO:0006508">
    <property type="term" value="P:proteolysis"/>
    <property type="evidence" value="ECO:0007669"/>
    <property type="project" value="InterPro"/>
</dbReference>
<dbReference type="PANTHER" id="PTHR24260:SF136">
    <property type="entry name" value="GH08193P-RELATED"/>
    <property type="match status" value="1"/>
</dbReference>
<dbReference type="PANTHER" id="PTHR24260">
    <property type="match status" value="1"/>
</dbReference>
<reference evidence="3" key="1">
    <citation type="submission" date="2019-06" db="EMBL/GenBank/DDBJ databases">
        <authorList>
            <consortium name="Wellcome Sanger Institute Data Sharing"/>
        </authorList>
    </citation>
    <scope>NUCLEOTIDE SEQUENCE [LARGE SCALE GENOMIC DNA]</scope>
</reference>
<dbReference type="InParanoid" id="A0A673BWS1"/>
<evidence type="ECO:0000313" key="3">
    <source>
        <dbReference type="Ensembl" id="ENSSORP00005047361.1"/>
    </source>
</evidence>
<evidence type="ECO:0000259" key="2">
    <source>
        <dbReference type="PROSITE" id="PS50240"/>
    </source>
</evidence>
<dbReference type="InterPro" id="IPR043504">
    <property type="entry name" value="Peptidase_S1_PA_chymotrypsin"/>
</dbReference>
<evidence type="ECO:0000256" key="1">
    <source>
        <dbReference type="SAM" id="MobiDB-lite"/>
    </source>
</evidence>
<keyword evidence="4" id="KW-1185">Reference proteome</keyword>
<dbReference type="Ensembl" id="ENSSORT00005048537.1">
    <property type="protein sequence ID" value="ENSSORP00005047361.1"/>
    <property type="gene ID" value="ENSSORG00005021656.1"/>
</dbReference>
<dbReference type="Gene3D" id="2.40.10.10">
    <property type="entry name" value="Trypsin-like serine proteases"/>
    <property type="match status" value="1"/>
</dbReference>
<name>A0A673BWS1_9TELE</name>
<dbReference type="PROSITE" id="PS50240">
    <property type="entry name" value="TRYPSIN_DOM"/>
    <property type="match status" value="1"/>
</dbReference>
<feature type="region of interest" description="Disordered" evidence="1">
    <location>
        <begin position="132"/>
        <end position="162"/>
    </location>
</feature>
<accession>A0A673BWS1</accession>
<feature type="compositionally biased region" description="Polar residues" evidence="1">
    <location>
        <begin position="151"/>
        <end position="162"/>
    </location>
</feature>
<reference evidence="3" key="3">
    <citation type="submission" date="2025-09" db="UniProtKB">
        <authorList>
            <consortium name="Ensembl"/>
        </authorList>
    </citation>
    <scope>IDENTIFICATION</scope>
</reference>
<dbReference type="SUPFAM" id="SSF50494">
    <property type="entry name" value="Trypsin-like serine proteases"/>
    <property type="match status" value="1"/>
</dbReference>
<dbReference type="InterPro" id="IPR051333">
    <property type="entry name" value="CLIP_Serine_Protease"/>
</dbReference>
<dbReference type="AlphaFoldDB" id="A0A673BWS1"/>
<protein>
    <recommendedName>
        <fullName evidence="2">Peptidase S1 domain-containing protein</fullName>
    </recommendedName>
</protein>